<protein>
    <submittedName>
        <fullName evidence="2">Uncharacterized protein</fullName>
    </submittedName>
</protein>
<gene>
    <name evidence="2" type="ORF">SPLIT_LOCUS8187</name>
</gene>
<proteinExistence type="predicted"/>
<dbReference type="AlphaFoldDB" id="A0A9P0N7Q6"/>
<reference evidence="2" key="1">
    <citation type="submission" date="2022-02" db="EMBL/GenBank/DDBJ databases">
        <authorList>
            <person name="King R."/>
        </authorList>
    </citation>
    <scope>NUCLEOTIDE SEQUENCE</scope>
</reference>
<feature type="region of interest" description="Disordered" evidence="1">
    <location>
        <begin position="221"/>
        <end position="250"/>
    </location>
</feature>
<evidence type="ECO:0000313" key="2">
    <source>
        <dbReference type="EMBL" id="CAH1642831.1"/>
    </source>
</evidence>
<feature type="compositionally biased region" description="Basic and acidic residues" evidence="1">
    <location>
        <begin position="228"/>
        <end position="244"/>
    </location>
</feature>
<sequence>MHFRGGMGRPSAAPVVCASAVAAADTAAAVDTAATIAREEEREPFLTKRSEVVKEVIPYITQWLDESDNNRVNLIVDAMFGYEGICNQIYDEIKIKVNVEEDKWQIYRRAAHKRPYYPLSKKTTVITTWRTGKNIYTMIQLCICYHGEDRPEDTVEHTVAECPAWAEHRRALREVIGDGDLSRPGLVQAMMQSEGDWDAVSSFCDAVMLAKEEAGRVRQRFAASLQPSHREGHTGRRGSRDDLRPPQFPKQIYGVTNEESRIALKKREDKPPPPDTLDVQFSVWLRTIPTNLDEEFIRVYKFYRLYRIEVDYSAQSGRDDIMQFINYLKPNQIKGFPRHYITHNYLDVYSFLTGEKSDANENFEILPKRRRIIGRKNDKGNCQGHDIVTRKLSEVLDW</sequence>
<keyword evidence="3" id="KW-1185">Reference proteome</keyword>
<accession>A0A9P0N7Q6</accession>
<name>A0A9P0N7Q6_SPOLI</name>
<dbReference type="Proteomes" id="UP001153321">
    <property type="component" value="Chromosome 28"/>
</dbReference>
<dbReference type="EMBL" id="LR824559">
    <property type="protein sequence ID" value="CAH1642831.1"/>
    <property type="molecule type" value="Genomic_DNA"/>
</dbReference>
<organism evidence="2 3">
    <name type="scientific">Spodoptera littoralis</name>
    <name type="common">Egyptian cotton leafworm</name>
    <dbReference type="NCBI Taxonomy" id="7109"/>
    <lineage>
        <taxon>Eukaryota</taxon>
        <taxon>Metazoa</taxon>
        <taxon>Ecdysozoa</taxon>
        <taxon>Arthropoda</taxon>
        <taxon>Hexapoda</taxon>
        <taxon>Insecta</taxon>
        <taxon>Pterygota</taxon>
        <taxon>Neoptera</taxon>
        <taxon>Endopterygota</taxon>
        <taxon>Lepidoptera</taxon>
        <taxon>Glossata</taxon>
        <taxon>Ditrysia</taxon>
        <taxon>Noctuoidea</taxon>
        <taxon>Noctuidae</taxon>
        <taxon>Amphipyrinae</taxon>
        <taxon>Spodoptera</taxon>
    </lineage>
</organism>
<evidence type="ECO:0000256" key="1">
    <source>
        <dbReference type="SAM" id="MobiDB-lite"/>
    </source>
</evidence>
<evidence type="ECO:0000313" key="3">
    <source>
        <dbReference type="Proteomes" id="UP001153321"/>
    </source>
</evidence>